<dbReference type="EMBL" id="JAHHGM010000005">
    <property type="protein sequence ID" value="MBT2988849.1"/>
    <property type="molecule type" value="Genomic_DNA"/>
</dbReference>
<evidence type="ECO:0000313" key="3">
    <source>
        <dbReference type="Proteomes" id="UP000770889"/>
    </source>
</evidence>
<feature type="region of interest" description="Disordered" evidence="1">
    <location>
        <begin position="75"/>
        <end position="98"/>
    </location>
</feature>
<evidence type="ECO:0000313" key="2">
    <source>
        <dbReference type="EMBL" id="MBT2988849.1"/>
    </source>
</evidence>
<protein>
    <submittedName>
        <fullName evidence="2">Uncharacterized protein</fullName>
    </submittedName>
</protein>
<name>A0A944QUE6_9GAMM</name>
<proteinExistence type="predicted"/>
<gene>
    <name evidence="2" type="ORF">KME65_07770</name>
</gene>
<organism evidence="2 3">
    <name type="scientific">Candidatus Thiodiazotropha taylori</name>
    <dbReference type="NCBI Taxonomy" id="2792791"/>
    <lineage>
        <taxon>Bacteria</taxon>
        <taxon>Pseudomonadati</taxon>
        <taxon>Pseudomonadota</taxon>
        <taxon>Gammaproteobacteria</taxon>
        <taxon>Chromatiales</taxon>
        <taxon>Sedimenticolaceae</taxon>
        <taxon>Candidatus Thiodiazotropha</taxon>
    </lineage>
</organism>
<dbReference type="Proteomes" id="UP000770889">
    <property type="component" value="Unassembled WGS sequence"/>
</dbReference>
<evidence type="ECO:0000256" key="1">
    <source>
        <dbReference type="SAM" id="MobiDB-lite"/>
    </source>
</evidence>
<reference evidence="2 3" key="1">
    <citation type="submission" date="2021-05" db="EMBL/GenBank/DDBJ databases">
        <title>Genetic and Functional Diversity in Clade A Lucinid endosymbionts from the Bahamas.</title>
        <authorList>
            <person name="Giani N.M."/>
            <person name="Engel A.S."/>
            <person name="Campbell B.J."/>
        </authorList>
    </citation>
    <scope>NUCLEOTIDE SEQUENCE [LARGE SCALE GENOMIC DNA]</scope>
    <source>
        <strain evidence="2">LUC16012Gg_MoonRockCtena</strain>
    </source>
</reference>
<comment type="caution">
    <text evidence="2">The sequence shown here is derived from an EMBL/GenBank/DDBJ whole genome shotgun (WGS) entry which is preliminary data.</text>
</comment>
<accession>A0A944QUE6</accession>
<sequence>MARAKVGHRVEINLDPRVGLEEIILNRLERLPARRRQEWLRGLLVQGLLTECQAFCRTPDSETFQPAAAFRNWKTSELHKPDSTTEQNPPVAAPEPRPVITANKPFAALGKVIG</sequence>
<dbReference type="AlphaFoldDB" id="A0A944QUE6"/>